<reference evidence="3" key="1">
    <citation type="journal article" date="2019" name="Int. J. Syst. Evol. Microbiol.">
        <title>The Global Catalogue of Microorganisms (GCM) 10K type strain sequencing project: providing services to taxonomists for standard genome sequencing and annotation.</title>
        <authorList>
            <consortium name="The Broad Institute Genomics Platform"/>
            <consortium name="The Broad Institute Genome Sequencing Center for Infectious Disease"/>
            <person name="Wu L."/>
            <person name="Ma J."/>
        </authorList>
    </citation>
    <scope>NUCLEOTIDE SEQUENCE [LARGE SCALE GENOMIC DNA]</scope>
    <source>
        <strain evidence="3">JCM 17106</strain>
    </source>
</reference>
<gene>
    <name evidence="2" type="ORF">GCM10022393_34310</name>
</gene>
<evidence type="ECO:0008006" key="4">
    <source>
        <dbReference type="Google" id="ProtNLM"/>
    </source>
</evidence>
<evidence type="ECO:0000313" key="3">
    <source>
        <dbReference type="Proteomes" id="UP001500459"/>
    </source>
</evidence>
<evidence type="ECO:0000313" key="2">
    <source>
        <dbReference type="EMBL" id="GAA3517334.1"/>
    </source>
</evidence>
<dbReference type="Gene3D" id="3.90.1720.10">
    <property type="entry name" value="endopeptidase domain like (from Nostoc punctiforme)"/>
    <property type="match status" value="1"/>
</dbReference>
<feature type="compositionally biased region" description="Basic and acidic residues" evidence="1">
    <location>
        <begin position="20"/>
        <end position="36"/>
    </location>
</feature>
<accession>A0ABP6UU04</accession>
<sequence length="228" mass="25558">MRRVIVCIAVFSLLLSCKENNDSKGSDRETIEDQKTTIESSNDDTEESIPQKAEEDIPEKAVTDATGVRATVTEKQLESTVLDFQNCKSVSEKRSDCRNKITSFMGKVYKANEFKDRDQNYMIYDSIQPIVTRSRSWSNIGSATDQNAIDTAQEHANNGGLAIIIDTSQSYGHVVVVQSGTTKKSRSWGLHLPLVVSLANHKPSKSFYNKSMAYAFQKSEDLQVYIRK</sequence>
<evidence type="ECO:0000256" key="1">
    <source>
        <dbReference type="SAM" id="MobiDB-lite"/>
    </source>
</evidence>
<organism evidence="2 3">
    <name type="scientific">Aquimarina addita</name>
    <dbReference type="NCBI Taxonomy" id="870485"/>
    <lineage>
        <taxon>Bacteria</taxon>
        <taxon>Pseudomonadati</taxon>
        <taxon>Bacteroidota</taxon>
        <taxon>Flavobacteriia</taxon>
        <taxon>Flavobacteriales</taxon>
        <taxon>Flavobacteriaceae</taxon>
        <taxon>Aquimarina</taxon>
    </lineage>
</organism>
<protein>
    <recommendedName>
        <fullName evidence="4">Peptidase C51 domain-containing protein</fullName>
    </recommendedName>
</protein>
<comment type="caution">
    <text evidence="2">The sequence shown here is derived from an EMBL/GenBank/DDBJ whole genome shotgun (WGS) entry which is preliminary data.</text>
</comment>
<dbReference type="EMBL" id="BAABCW010000017">
    <property type="protein sequence ID" value="GAA3517334.1"/>
    <property type="molecule type" value="Genomic_DNA"/>
</dbReference>
<name>A0ABP6UU04_9FLAO</name>
<dbReference type="Proteomes" id="UP001500459">
    <property type="component" value="Unassembled WGS sequence"/>
</dbReference>
<proteinExistence type="predicted"/>
<feature type="region of interest" description="Disordered" evidence="1">
    <location>
        <begin position="20"/>
        <end position="59"/>
    </location>
</feature>
<dbReference type="RefSeq" id="WP_344929541.1">
    <property type="nucleotide sequence ID" value="NZ_BAABCW010000017.1"/>
</dbReference>
<keyword evidence="3" id="KW-1185">Reference proteome</keyword>
<dbReference type="PROSITE" id="PS51257">
    <property type="entry name" value="PROKAR_LIPOPROTEIN"/>
    <property type="match status" value="1"/>
</dbReference>